<sequence length="592" mass="65571">MSMLDSFFNKGFKGSKCKTLLKLTIPRIKLLRNRREIQIKQMRRDIAKLLETGQEATARIRVEHIIREENMMAAQEIIELYCELISVRLPIIETQSLGQISSPIHWTLLDPQLVGHSQSLEPAVAGSLNLISGQNSTLLYYMNHMLVVWECPLDLKEAISSLCFAAPRCADLPELLQVQMLMASKYGKEFVAAATELMPDCGVCRQLIELLSVRAPSPDVKLKLLKEIAEEHGLDWDPAASETEFFKPHEDLLNGPTQFVSGSKLPLPKEKHDESLHSASEQTPKEEDSDSDAGFFDPLDFPEVPKATLQPRVDAVSPPAMFPPSPSAPHPQVNYEALRHSEVNENLLRQPHPQPQEAAEERTVADRNESPDVSVKAMEDKQFVPFISHPILASASFSARQNNPPPPPSLSRTKTEADIDLQDVLAAAQVAAESAERAAAAARSAASLAQVRIAEIMKKNDQVLDSSCENPFHIDTSDQSPTTEKPHVDHHNSLADSDGVSNPLDAHQDPENYQASEALNLPSYDRDKVGIDSSPSDDHVIEDKPAHHQPQRLPSMDDDSYFSYPNLFTSQGSNLGSGVHSFMDTSRSTHEH</sequence>
<name>A0A438FIL5_VITVI</name>
<comment type="similarity">
    <text evidence="1">Belongs to the IST1 family.</text>
</comment>
<dbReference type="Gene3D" id="1.20.1260.60">
    <property type="entry name" value="Vacuolar protein sorting-associated protein Ist1"/>
    <property type="match status" value="1"/>
</dbReference>
<dbReference type="InterPro" id="IPR042277">
    <property type="entry name" value="IST1-like"/>
</dbReference>
<feature type="region of interest" description="Disordered" evidence="3">
    <location>
        <begin position="468"/>
        <end position="592"/>
    </location>
</feature>
<gene>
    <name evidence="4" type="primary">DDB_G0289029_3</name>
    <name evidence="4" type="ORF">CK203_098459</name>
</gene>
<feature type="compositionally biased region" description="Basic and acidic residues" evidence="3">
    <location>
        <begin position="524"/>
        <end position="546"/>
    </location>
</feature>
<evidence type="ECO:0000256" key="2">
    <source>
        <dbReference type="SAM" id="Coils"/>
    </source>
</evidence>
<dbReference type="GO" id="GO:0015031">
    <property type="term" value="P:protein transport"/>
    <property type="evidence" value="ECO:0007669"/>
    <property type="project" value="InterPro"/>
</dbReference>
<comment type="caution">
    <text evidence="4">The sequence shown here is derived from an EMBL/GenBank/DDBJ whole genome shotgun (WGS) entry which is preliminary data.</text>
</comment>
<dbReference type="PANTHER" id="PTHR12161">
    <property type="entry name" value="IST1 FAMILY MEMBER"/>
    <property type="match status" value="1"/>
</dbReference>
<evidence type="ECO:0000256" key="1">
    <source>
        <dbReference type="ARBA" id="ARBA00005536"/>
    </source>
</evidence>
<reference evidence="4 5" key="1">
    <citation type="journal article" date="2018" name="PLoS Genet.">
        <title>Population sequencing reveals clonal diversity and ancestral inbreeding in the grapevine cultivar Chardonnay.</title>
        <authorList>
            <person name="Roach M.J."/>
            <person name="Johnson D.L."/>
            <person name="Bohlmann J."/>
            <person name="van Vuuren H.J."/>
            <person name="Jones S.J."/>
            <person name="Pretorius I.S."/>
            <person name="Schmidt S.A."/>
            <person name="Borneman A.R."/>
        </authorList>
    </citation>
    <scope>NUCLEOTIDE SEQUENCE [LARGE SCALE GENOMIC DNA]</scope>
    <source>
        <strain evidence="5">cv. Chardonnay</strain>
        <tissue evidence="4">Leaf</tissue>
    </source>
</reference>
<feature type="compositionally biased region" description="Basic and acidic residues" evidence="3">
    <location>
        <begin position="359"/>
        <end position="370"/>
    </location>
</feature>
<feature type="compositionally biased region" description="Basic and acidic residues" evidence="3">
    <location>
        <begin position="484"/>
        <end position="493"/>
    </location>
</feature>
<dbReference type="EMBL" id="QGNW01000876">
    <property type="protein sequence ID" value="RVW59833.1"/>
    <property type="molecule type" value="Genomic_DNA"/>
</dbReference>
<feature type="compositionally biased region" description="Basic and acidic residues" evidence="3">
    <location>
        <begin position="267"/>
        <end position="276"/>
    </location>
</feature>
<accession>A0A438FIL5</accession>
<organism evidence="4 5">
    <name type="scientific">Vitis vinifera</name>
    <name type="common">Grape</name>
    <dbReference type="NCBI Taxonomy" id="29760"/>
    <lineage>
        <taxon>Eukaryota</taxon>
        <taxon>Viridiplantae</taxon>
        <taxon>Streptophyta</taxon>
        <taxon>Embryophyta</taxon>
        <taxon>Tracheophyta</taxon>
        <taxon>Spermatophyta</taxon>
        <taxon>Magnoliopsida</taxon>
        <taxon>eudicotyledons</taxon>
        <taxon>Gunneridae</taxon>
        <taxon>Pentapetalae</taxon>
        <taxon>rosids</taxon>
        <taxon>Vitales</taxon>
        <taxon>Vitaceae</taxon>
        <taxon>Viteae</taxon>
        <taxon>Vitis</taxon>
    </lineage>
</organism>
<dbReference type="Proteomes" id="UP000288805">
    <property type="component" value="Unassembled WGS sequence"/>
</dbReference>
<evidence type="ECO:0000313" key="4">
    <source>
        <dbReference type="EMBL" id="RVW59833.1"/>
    </source>
</evidence>
<dbReference type="Pfam" id="PF03398">
    <property type="entry name" value="Ist1"/>
    <property type="match status" value="2"/>
</dbReference>
<dbReference type="AlphaFoldDB" id="A0A438FIL5"/>
<feature type="region of interest" description="Disordered" evidence="3">
    <location>
        <begin position="257"/>
        <end position="296"/>
    </location>
</feature>
<protein>
    <submittedName>
        <fullName evidence="4">IST1-like protein</fullName>
    </submittedName>
</protein>
<proteinExistence type="inferred from homology"/>
<feature type="region of interest" description="Disordered" evidence="3">
    <location>
        <begin position="348"/>
        <end position="371"/>
    </location>
</feature>
<dbReference type="PANTHER" id="PTHR12161:SF5">
    <property type="entry name" value="IST1 HOMOLOG"/>
    <property type="match status" value="1"/>
</dbReference>
<evidence type="ECO:0000256" key="3">
    <source>
        <dbReference type="SAM" id="MobiDB-lite"/>
    </source>
</evidence>
<dbReference type="InterPro" id="IPR005061">
    <property type="entry name" value="Ist1"/>
</dbReference>
<feature type="coiled-coil region" evidence="2">
    <location>
        <begin position="32"/>
        <end position="59"/>
    </location>
</feature>
<keyword evidence="2" id="KW-0175">Coiled coil</keyword>
<feature type="compositionally biased region" description="Polar residues" evidence="3">
    <location>
        <begin position="566"/>
        <end position="576"/>
    </location>
</feature>
<evidence type="ECO:0000313" key="5">
    <source>
        <dbReference type="Proteomes" id="UP000288805"/>
    </source>
</evidence>